<organism evidence="2 3">
    <name type="scientific">Cryomyces minteri</name>
    <dbReference type="NCBI Taxonomy" id="331657"/>
    <lineage>
        <taxon>Eukaryota</taxon>
        <taxon>Fungi</taxon>
        <taxon>Dikarya</taxon>
        <taxon>Ascomycota</taxon>
        <taxon>Pezizomycotina</taxon>
        <taxon>Dothideomycetes</taxon>
        <taxon>Dothideomycetes incertae sedis</taxon>
        <taxon>Cryomyces</taxon>
    </lineage>
</organism>
<accession>A0A4U0X7D2</accession>
<gene>
    <name evidence="2" type="ORF">B0A49_02425</name>
</gene>
<evidence type="ECO:0000313" key="2">
    <source>
        <dbReference type="EMBL" id="TKA72410.1"/>
    </source>
</evidence>
<sequence length="280" mass="31242">MEQPPPSYEAAAGSSSSSAASQHLSRNGIPASSRRSMEDEHRPLPTGWVRQYDSKTHHQYFVDTTADPPRSIWQHPYDDKQFLDTLDPVEREHVTRLHRSVSLKDIEAESSDDEAGGHMRGATKGQPSTQGRPAMTTSDANPHGVEKFGRKIKDRLTHSTHQEREMQRRQRAEEEQKAYEAHLAFRRAMSEAMRTGQPQFIGRDRNGKDVYIESPNGPPVPQGAYGYNPYAQGPYTNPNARFIRPEQPYARPYGYGYGGGYGFPLMGGVLGGALLGGLLF</sequence>
<evidence type="ECO:0000313" key="3">
    <source>
        <dbReference type="Proteomes" id="UP000308768"/>
    </source>
</evidence>
<dbReference type="Proteomes" id="UP000308768">
    <property type="component" value="Unassembled WGS sequence"/>
</dbReference>
<dbReference type="AlphaFoldDB" id="A0A4U0X7D2"/>
<keyword evidence="3" id="KW-1185">Reference proteome</keyword>
<feature type="region of interest" description="Disordered" evidence="1">
    <location>
        <begin position="107"/>
        <end position="175"/>
    </location>
</feature>
<dbReference type="OrthoDB" id="2367685at2759"/>
<feature type="compositionally biased region" description="Basic and acidic residues" evidence="1">
    <location>
        <begin position="144"/>
        <end position="175"/>
    </location>
</feature>
<evidence type="ECO:0000256" key="1">
    <source>
        <dbReference type="SAM" id="MobiDB-lite"/>
    </source>
</evidence>
<reference evidence="2 3" key="1">
    <citation type="submission" date="2017-03" db="EMBL/GenBank/DDBJ databases">
        <title>Genomes of endolithic fungi from Antarctica.</title>
        <authorList>
            <person name="Coleine C."/>
            <person name="Masonjones S."/>
            <person name="Stajich J.E."/>
        </authorList>
    </citation>
    <scope>NUCLEOTIDE SEQUENCE [LARGE SCALE GENOMIC DNA]</scope>
    <source>
        <strain evidence="2 3">CCFEE 5187</strain>
    </source>
</reference>
<protein>
    <recommendedName>
        <fullName evidence="4">WW domain-containing protein</fullName>
    </recommendedName>
</protein>
<feature type="region of interest" description="Disordered" evidence="1">
    <location>
        <begin position="1"/>
        <end position="50"/>
    </location>
</feature>
<dbReference type="STRING" id="331657.A0A4U0X7D2"/>
<feature type="compositionally biased region" description="Low complexity" evidence="1">
    <location>
        <begin position="10"/>
        <end position="21"/>
    </location>
</feature>
<proteinExistence type="predicted"/>
<dbReference type="EMBL" id="NAJN01000501">
    <property type="protein sequence ID" value="TKA72410.1"/>
    <property type="molecule type" value="Genomic_DNA"/>
</dbReference>
<comment type="caution">
    <text evidence="2">The sequence shown here is derived from an EMBL/GenBank/DDBJ whole genome shotgun (WGS) entry which is preliminary data.</text>
</comment>
<dbReference type="Gene3D" id="2.20.70.10">
    <property type="match status" value="1"/>
</dbReference>
<feature type="compositionally biased region" description="Polar residues" evidence="1">
    <location>
        <begin position="125"/>
        <end position="140"/>
    </location>
</feature>
<name>A0A4U0X7D2_9PEZI</name>
<evidence type="ECO:0008006" key="4">
    <source>
        <dbReference type="Google" id="ProtNLM"/>
    </source>
</evidence>